<comment type="caution">
    <text evidence="1">The sequence shown here is derived from an EMBL/GenBank/DDBJ whole genome shotgun (WGS) entry which is preliminary data.</text>
</comment>
<accession>A0A9D4FGQ6</accession>
<reference evidence="1" key="2">
    <citation type="submission" date="2020-11" db="EMBL/GenBank/DDBJ databases">
        <authorList>
            <person name="McCartney M.A."/>
            <person name="Auch B."/>
            <person name="Kono T."/>
            <person name="Mallez S."/>
            <person name="Becker A."/>
            <person name="Gohl D.M."/>
            <person name="Silverstein K.A.T."/>
            <person name="Koren S."/>
            <person name="Bechman K.B."/>
            <person name="Herman A."/>
            <person name="Abrahante J.E."/>
            <person name="Garbe J."/>
        </authorList>
    </citation>
    <scope>NUCLEOTIDE SEQUENCE</scope>
    <source>
        <strain evidence="1">Duluth1</strain>
        <tissue evidence="1">Whole animal</tissue>
    </source>
</reference>
<dbReference type="AlphaFoldDB" id="A0A9D4FGQ6"/>
<name>A0A9D4FGQ6_DREPO</name>
<sequence>MLGQVFKSCRLMILVQDRCLSIFDYLAVTDIKSTLPKNHLETEGEKSIPKLELVGHLPGSST</sequence>
<reference evidence="1" key="1">
    <citation type="journal article" date="2019" name="bioRxiv">
        <title>The Genome of the Zebra Mussel, Dreissena polymorpha: A Resource for Invasive Species Research.</title>
        <authorList>
            <person name="McCartney M.A."/>
            <person name="Auch B."/>
            <person name="Kono T."/>
            <person name="Mallez S."/>
            <person name="Zhang Y."/>
            <person name="Obille A."/>
            <person name="Becker A."/>
            <person name="Abrahante J.E."/>
            <person name="Garbe J."/>
            <person name="Badalamenti J.P."/>
            <person name="Herman A."/>
            <person name="Mangelson H."/>
            <person name="Liachko I."/>
            <person name="Sullivan S."/>
            <person name="Sone E.D."/>
            <person name="Koren S."/>
            <person name="Silverstein K.A.T."/>
            <person name="Beckman K.B."/>
            <person name="Gohl D.M."/>
        </authorList>
    </citation>
    <scope>NUCLEOTIDE SEQUENCE</scope>
    <source>
        <strain evidence="1">Duluth1</strain>
        <tissue evidence="1">Whole animal</tissue>
    </source>
</reference>
<evidence type="ECO:0000313" key="1">
    <source>
        <dbReference type="EMBL" id="KAH3797399.1"/>
    </source>
</evidence>
<gene>
    <name evidence="1" type="ORF">DPMN_150979</name>
</gene>
<proteinExistence type="predicted"/>
<dbReference type="EMBL" id="JAIWYP010000007">
    <property type="protein sequence ID" value="KAH3797399.1"/>
    <property type="molecule type" value="Genomic_DNA"/>
</dbReference>
<evidence type="ECO:0000313" key="2">
    <source>
        <dbReference type="Proteomes" id="UP000828390"/>
    </source>
</evidence>
<dbReference type="Proteomes" id="UP000828390">
    <property type="component" value="Unassembled WGS sequence"/>
</dbReference>
<keyword evidence="2" id="KW-1185">Reference proteome</keyword>
<organism evidence="1 2">
    <name type="scientific">Dreissena polymorpha</name>
    <name type="common">Zebra mussel</name>
    <name type="synonym">Mytilus polymorpha</name>
    <dbReference type="NCBI Taxonomy" id="45954"/>
    <lineage>
        <taxon>Eukaryota</taxon>
        <taxon>Metazoa</taxon>
        <taxon>Spiralia</taxon>
        <taxon>Lophotrochozoa</taxon>
        <taxon>Mollusca</taxon>
        <taxon>Bivalvia</taxon>
        <taxon>Autobranchia</taxon>
        <taxon>Heteroconchia</taxon>
        <taxon>Euheterodonta</taxon>
        <taxon>Imparidentia</taxon>
        <taxon>Neoheterodontei</taxon>
        <taxon>Myida</taxon>
        <taxon>Dreissenoidea</taxon>
        <taxon>Dreissenidae</taxon>
        <taxon>Dreissena</taxon>
    </lineage>
</organism>
<protein>
    <submittedName>
        <fullName evidence="1">Uncharacterized protein</fullName>
    </submittedName>
</protein>